<evidence type="ECO:0000256" key="1">
    <source>
        <dbReference type="ARBA" id="ARBA00007409"/>
    </source>
</evidence>
<dbReference type="EMBL" id="JAQQWK010000001">
    <property type="protein sequence ID" value="KAK8054931.1"/>
    <property type="molecule type" value="Genomic_DNA"/>
</dbReference>
<comment type="similarity">
    <text evidence="1">Belongs to the GST superfamily.</text>
</comment>
<dbReference type="PROSITE" id="PS50404">
    <property type="entry name" value="GST_NTER"/>
    <property type="match status" value="1"/>
</dbReference>
<dbReference type="Pfam" id="PF13409">
    <property type="entry name" value="GST_N_2"/>
    <property type="match status" value="1"/>
</dbReference>
<sequence>MTSIPTEKAPKLGLNIYGFDSPNPAKCRIMAEELGIPYNYVNLDLSINEVKADWYVGSVNPNGKVPAIVHVKEDGTSVTVWESAACLLYMAHEFDKDHKFSYPIGTPEYWSQMSWLSWQISGYGAMMGQAAHFNRYAPSPQEGKYGSWRYTAECRRLHDVLDKQLSTSRFVAGDRMTVADFAIFIFAHSAKWCGIDINEFPHVKAWHDRLAQRSAIQKALQVPGPYPFSDEAVSKPDGKELKFLKEIRELGTQGIKTAHDAWEKEVVPVPSDGAKYAEASPVSDKPQL</sequence>
<dbReference type="Gene3D" id="3.40.30.10">
    <property type="entry name" value="Glutaredoxin"/>
    <property type="match status" value="1"/>
</dbReference>
<reference evidence="4 5" key="1">
    <citation type="submission" date="2023-01" db="EMBL/GenBank/DDBJ databases">
        <title>Analysis of 21 Apiospora genomes using comparative genomics revels a genus with tremendous synthesis potential of carbohydrate active enzymes and secondary metabolites.</title>
        <authorList>
            <person name="Sorensen T."/>
        </authorList>
    </citation>
    <scope>NUCLEOTIDE SEQUENCE [LARGE SCALE GENOMIC DNA]</scope>
    <source>
        <strain evidence="4 5">CBS 33761</strain>
    </source>
</reference>
<keyword evidence="5" id="KW-1185">Reference proteome</keyword>
<dbReference type="InterPro" id="IPR040079">
    <property type="entry name" value="Glutathione_S-Trfase"/>
</dbReference>
<dbReference type="PROSITE" id="PS50405">
    <property type="entry name" value="GST_CTER"/>
    <property type="match status" value="1"/>
</dbReference>
<organism evidence="4 5">
    <name type="scientific">Apiospora rasikravindrae</name>
    <dbReference type="NCBI Taxonomy" id="990691"/>
    <lineage>
        <taxon>Eukaryota</taxon>
        <taxon>Fungi</taxon>
        <taxon>Dikarya</taxon>
        <taxon>Ascomycota</taxon>
        <taxon>Pezizomycotina</taxon>
        <taxon>Sordariomycetes</taxon>
        <taxon>Xylariomycetidae</taxon>
        <taxon>Amphisphaeriales</taxon>
        <taxon>Apiosporaceae</taxon>
        <taxon>Apiospora</taxon>
    </lineage>
</organism>
<dbReference type="PANTHER" id="PTHR44051">
    <property type="entry name" value="GLUTATHIONE S-TRANSFERASE-RELATED"/>
    <property type="match status" value="1"/>
</dbReference>
<accession>A0ABR1U7Q7</accession>
<dbReference type="Gene3D" id="1.20.1050.10">
    <property type="match status" value="1"/>
</dbReference>
<dbReference type="Proteomes" id="UP001444661">
    <property type="component" value="Unassembled WGS sequence"/>
</dbReference>
<dbReference type="CDD" id="cd03048">
    <property type="entry name" value="GST_N_Ure2p_like"/>
    <property type="match status" value="1"/>
</dbReference>
<comment type="caution">
    <text evidence="4">The sequence shown here is derived from an EMBL/GenBank/DDBJ whole genome shotgun (WGS) entry which is preliminary data.</text>
</comment>
<dbReference type="InterPro" id="IPR004045">
    <property type="entry name" value="Glutathione_S-Trfase_N"/>
</dbReference>
<dbReference type="InterPro" id="IPR036249">
    <property type="entry name" value="Thioredoxin-like_sf"/>
</dbReference>
<evidence type="ECO:0000259" key="2">
    <source>
        <dbReference type="PROSITE" id="PS50404"/>
    </source>
</evidence>
<name>A0ABR1U7Q7_9PEZI</name>
<dbReference type="SUPFAM" id="SSF47616">
    <property type="entry name" value="GST C-terminal domain-like"/>
    <property type="match status" value="1"/>
</dbReference>
<dbReference type="SFLD" id="SFLDS00019">
    <property type="entry name" value="Glutathione_Transferase_(cytos"/>
    <property type="match status" value="1"/>
</dbReference>
<dbReference type="InterPro" id="IPR010987">
    <property type="entry name" value="Glutathione-S-Trfase_C-like"/>
</dbReference>
<evidence type="ECO:0000259" key="3">
    <source>
        <dbReference type="PROSITE" id="PS50405"/>
    </source>
</evidence>
<proteinExistence type="inferred from homology"/>
<evidence type="ECO:0000313" key="4">
    <source>
        <dbReference type="EMBL" id="KAK8054931.1"/>
    </source>
</evidence>
<dbReference type="PANTHER" id="PTHR44051:SF8">
    <property type="entry name" value="GLUTATHIONE S-TRANSFERASE GSTA"/>
    <property type="match status" value="1"/>
</dbReference>
<dbReference type="SFLD" id="SFLDG00358">
    <property type="entry name" value="Main_(cytGST)"/>
    <property type="match status" value="1"/>
</dbReference>
<evidence type="ECO:0000313" key="5">
    <source>
        <dbReference type="Proteomes" id="UP001444661"/>
    </source>
</evidence>
<feature type="domain" description="GST C-terminal" evidence="3">
    <location>
        <begin position="105"/>
        <end position="236"/>
    </location>
</feature>
<dbReference type="InterPro" id="IPR004046">
    <property type="entry name" value="GST_C"/>
</dbReference>
<feature type="domain" description="GST N-terminal" evidence="2">
    <location>
        <begin position="11"/>
        <end position="98"/>
    </location>
</feature>
<dbReference type="SUPFAM" id="SSF52833">
    <property type="entry name" value="Thioredoxin-like"/>
    <property type="match status" value="1"/>
</dbReference>
<protein>
    <submittedName>
        <fullName evidence="4">Glutathione S-transferase</fullName>
    </submittedName>
</protein>
<dbReference type="Pfam" id="PF00043">
    <property type="entry name" value="GST_C"/>
    <property type="match status" value="1"/>
</dbReference>
<dbReference type="InterPro" id="IPR036282">
    <property type="entry name" value="Glutathione-S-Trfase_C_sf"/>
</dbReference>
<dbReference type="SFLD" id="SFLDG01151">
    <property type="entry name" value="Main.2:_Nu-like"/>
    <property type="match status" value="1"/>
</dbReference>
<gene>
    <name evidence="4" type="ORF">PG993_000158</name>
</gene>